<accession>A0AB36TCS8</accession>
<comment type="caution">
    <text evidence="3">The sequence shown here is derived from an EMBL/GenBank/DDBJ whole genome shotgun (WGS) entry which is preliminary data.</text>
</comment>
<proteinExistence type="predicted"/>
<feature type="transmembrane region" description="Helical" evidence="1">
    <location>
        <begin position="95"/>
        <end position="119"/>
    </location>
</feature>
<dbReference type="Pfam" id="PF10646">
    <property type="entry name" value="Germane"/>
    <property type="match status" value="1"/>
</dbReference>
<dbReference type="Proteomes" id="UP000223596">
    <property type="component" value="Unassembled WGS sequence"/>
</dbReference>
<keyword evidence="1" id="KW-1133">Transmembrane helix</keyword>
<organism evidence="3 4">
    <name type="scientific">Acetivibrio thermocellus AD2</name>
    <dbReference type="NCBI Taxonomy" id="1138384"/>
    <lineage>
        <taxon>Bacteria</taxon>
        <taxon>Bacillati</taxon>
        <taxon>Bacillota</taxon>
        <taxon>Clostridia</taxon>
        <taxon>Eubacteriales</taxon>
        <taxon>Oscillospiraceae</taxon>
        <taxon>Acetivibrio</taxon>
    </lineage>
</organism>
<dbReference type="EMBL" id="PDBW01000001">
    <property type="protein sequence ID" value="PFH01400.1"/>
    <property type="molecule type" value="Genomic_DNA"/>
</dbReference>
<dbReference type="AlphaFoldDB" id="A0AB36TCS8"/>
<evidence type="ECO:0000313" key="3">
    <source>
        <dbReference type="EMBL" id="PFH01400.1"/>
    </source>
</evidence>
<evidence type="ECO:0000256" key="1">
    <source>
        <dbReference type="SAM" id="Phobius"/>
    </source>
</evidence>
<keyword evidence="1" id="KW-0812">Transmembrane</keyword>
<name>A0AB36TCS8_ACETH</name>
<gene>
    <name evidence="3" type="ORF">M972_11132</name>
</gene>
<dbReference type="SMART" id="SM00909">
    <property type="entry name" value="Germane"/>
    <property type="match status" value="1"/>
</dbReference>
<reference evidence="3 4" key="1">
    <citation type="submission" date="2017-09" db="EMBL/GenBank/DDBJ databases">
        <title>Evaluation of Pacific Biosciences Sequencing Technology to Finishing C. thermocellum Genome Sequences.</title>
        <authorList>
            <person name="Brown S."/>
        </authorList>
    </citation>
    <scope>NUCLEOTIDE SEQUENCE [LARGE SCALE GENOMIC DNA]</scope>
    <source>
        <strain evidence="3 4">AD2</strain>
    </source>
</reference>
<evidence type="ECO:0000259" key="2">
    <source>
        <dbReference type="SMART" id="SM00909"/>
    </source>
</evidence>
<dbReference type="InterPro" id="IPR019606">
    <property type="entry name" value="GerMN"/>
</dbReference>
<sequence>MKCNFNFEDIIKYSENHLSEEEKKRIKEHLDVCEKCRKRYGVLKFTEAYAKDSSMTSESITKNVMETIDVNRYSKSKKFLFGRNFYRALPVIKPVLASAAVFVVVMVGITSFGSLRGLINNSGDVKPNPTNPIANSQNTNPAALPESTAPAVQNPVEKKVITLYYSNSNADKVVAEKREVEISKDTQIERLVFEELQKGPKNEGLVATIPKGTRLLSVSTENGICTLNLSKEFVDNHPGGTAGETMTLFSIVNTMTELPGIEKVQFLIEGQKQDAYIHVAFSEPFKRNNSIIQKSPSEIKAEVEAKSQEAIKAIKEKDMEKLAQMVHPEKGVLFSPYSHIELEKHKVFTKDQLKNLMESEEVYIWGEYDGSGDPIKLTFAQYFDKFVYDHDFANAEKVAYNEIQQSGNTIVNISDVYPEGKFMDYYFPGFTPEYDGMDWASLRLVFEEYDGQWYLVCIAHGQWTI</sequence>
<keyword evidence="1" id="KW-0472">Membrane</keyword>
<dbReference type="RefSeq" id="WP_003518355.1">
    <property type="nucleotide sequence ID" value="NZ_CP013828.1"/>
</dbReference>
<dbReference type="GeneID" id="35803766"/>
<protein>
    <submittedName>
        <fullName evidence="3">Zinc finger protein</fullName>
    </submittedName>
</protein>
<evidence type="ECO:0000313" key="4">
    <source>
        <dbReference type="Proteomes" id="UP000223596"/>
    </source>
</evidence>
<feature type="domain" description="GerMN" evidence="2">
    <location>
        <begin position="189"/>
        <end position="277"/>
    </location>
</feature>